<accession>A0ABT7VX57</accession>
<evidence type="ECO:0000313" key="1">
    <source>
        <dbReference type="EMBL" id="MDM9557511.1"/>
    </source>
</evidence>
<dbReference type="EMBL" id="JAUDJE010000001">
    <property type="protein sequence ID" value="MDM9557511.1"/>
    <property type="molecule type" value="Genomic_DNA"/>
</dbReference>
<keyword evidence="2" id="KW-1185">Reference proteome</keyword>
<reference evidence="1" key="1">
    <citation type="submission" date="2023-06" db="EMBL/GenBank/DDBJ databases">
        <title>full genome analysis of Phenantherene degrader P3.</title>
        <authorList>
            <person name="Akbar A."/>
            <person name="Rahmeh R."/>
            <person name="Kishk M."/>
        </authorList>
    </citation>
    <scope>NUCLEOTIDE SEQUENCE</scope>
    <source>
        <strain evidence="1">P3</strain>
    </source>
</reference>
<evidence type="ECO:0000313" key="2">
    <source>
        <dbReference type="Proteomes" id="UP001175604"/>
    </source>
</evidence>
<gene>
    <name evidence="1" type="ORF">QUC21_00665</name>
</gene>
<sequence>MSDFKTVNLTPLTPGTRVRLADGAVAEVTENPQDGTWLICRYIEHPTAPELVNGREQPIFATDIESLA</sequence>
<comment type="caution">
    <text evidence="1">The sequence shown here is derived from an EMBL/GenBank/DDBJ whole genome shotgun (WGS) entry which is preliminary data.</text>
</comment>
<name>A0ABT7VX57_9BORD</name>
<proteinExistence type="predicted"/>
<protein>
    <submittedName>
        <fullName evidence="1">Uncharacterized protein</fullName>
    </submittedName>
</protein>
<dbReference type="RefSeq" id="WP_289784084.1">
    <property type="nucleotide sequence ID" value="NZ_JAUDJE010000001.1"/>
</dbReference>
<organism evidence="1 2">
    <name type="scientific">Bordetella petrii</name>
    <dbReference type="NCBI Taxonomy" id="94624"/>
    <lineage>
        <taxon>Bacteria</taxon>
        <taxon>Pseudomonadati</taxon>
        <taxon>Pseudomonadota</taxon>
        <taxon>Betaproteobacteria</taxon>
        <taxon>Burkholderiales</taxon>
        <taxon>Alcaligenaceae</taxon>
        <taxon>Bordetella</taxon>
    </lineage>
</organism>
<dbReference type="Proteomes" id="UP001175604">
    <property type="component" value="Unassembled WGS sequence"/>
</dbReference>